<evidence type="ECO:0000256" key="1">
    <source>
        <dbReference type="SAM" id="MobiDB-lite"/>
    </source>
</evidence>
<feature type="compositionally biased region" description="Pro residues" evidence="1">
    <location>
        <begin position="51"/>
        <end position="74"/>
    </location>
</feature>
<organism evidence="2 3">
    <name type="scientific">Dermabacter vaginalis</name>
    <dbReference type="NCBI Taxonomy" id="1630135"/>
    <lineage>
        <taxon>Bacteria</taxon>
        <taxon>Bacillati</taxon>
        <taxon>Actinomycetota</taxon>
        <taxon>Actinomycetes</taxon>
        <taxon>Micrococcales</taxon>
        <taxon>Dermabacteraceae</taxon>
        <taxon>Dermabacter</taxon>
    </lineage>
</organism>
<protein>
    <submittedName>
        <fullName evidence="2">Uncharacterized protein</fullName>
    </submittedName>
</protein>
<proteinExistence type="predicted"/>
<dbReference type="KEGG" id="dva:DAD186_19600"/>
<dbReference type="AlphaFoldDB" id="A0A1B0ZKP3"/>
<dbReference type="Proteomes" id="UP000092596">
    <property type="component" value="Chromosome"/>
</dbReference>
<evidence type="ECO:0000313" key="3">
    <source>
        <dbReference type="Proteomes" id="UP000092596"/>
    </source>
</evidence>
<dbReference type="EMBL" id="CP012117">
    <property type="protein sequence ID" value="ANP28510.1"/>
    <property type="molecule type" value="Genomic_DNA"/>
</dbReference>
<gene>
    <name evidence="2" type="ORF">DAD186_19600</name>
</gene>
<dbReference type="PATRIC" id="fig|1630135.4.peg.1956"/>
<evidence type="ECO:0000313" key="2">
    <source>
        <dbReference type="EMBL" id="ANP28510.1"/>
    </source>
</evidence>
<name>A0A1B0ZKP3_9MICO</name>
<reference evidence="2 3" key="1">
    <citation type="submission" date="2015-06" db="EMBL/GenBank/DDBJ databases">
        <title>Investigation of pathophysiology for high-risk pregnancy and development of treatment modality based on it.</title>
        <authorList>
            <person name="Kim B.-C."/>
            <person name="Lim S."/>
        </authorList>
    </citation>
    <scope>NUCLEOTIDE SEQUENCE [LARGE SCALE GENOMIC DNA]</scope>
    <source>
        <strain evidence="2 3">AD1-86</strain>
    </source>
</reference>
<dbReference type="STRING" id="1630135.DAD186_19600"/>
<sequence>MAGTLTGCGAILSSRGGSEPSSSASTSSEQPSESPKPAPAPKPGGGETAPAPAPTQPNPSGGPAPNPAPNPAPAPATQDPTAGGGATVKLSPTPFTEEEKQQAVKVTAAYIQARTESNWSVACELAAAESNGSYFVLESQIEKDACIRAANQNVPPVDPTKAQSIRQALDGAAFTVKDHGDGTADVKIEELGMGFTVVKLEGKGVYVKP</sequence>
<accession>A0A1B0ZKP3</accession>
<feature type="region of interest" description="Disordered" evidence="1">
    <location>
        <begin position="1"/>
        <end position="100"/>
    </location>
</feature>
<feature type="compositionally biased region" description="Low complexity" evidence="1">
    <location>
        <begin position="13"/>
        <end position="33"/>
    </location>
</feature>